<sequence>MTDNASAPGALPSTGVFSLFGRLVGGMNALGTVWIIGLMFLINSDILARSAFDAPIAGVPELVSFSIVGIVFLQLAHTLRTGALTRSDVLLAALAYRAPKARAVLLAAFNLIGAGLMAIVASKILPIVIKAWEHPERHFMGNPGFFVLPQWPLFAIIFLGVFVTALQFTAVALAEISTLFKKHAQK</sequence>
<reference evidence="9 10" key="1">
    <citation type="submission" date="2016-10" db="EMBL/GenBank/DDBJ databases">
        <authorList>
            <person name="de Groot N.N."/>
        </authorList>
    </citation>
    <scope>NUCLEOTIDE SEQUENCE [LARGE SCALE GENOMIC DNA]</scope>
    <source>
        <strain evidence="9 10">DSM 22007</strain>
    </source>
</reference>
<feature type="transmembrane region" description="Helical" evidence="7">
    <location>
        <begin position="103"/>
        <end position="129"/>
    </location>
</feature>
<dbReference type="GO" id="GO:0022857">
    <property type="term" value="F:transmembrane transporter activity"/>
    <property type="evidence" value="ECO:0007669"/>
    <property type="project" value="UniProtKB-UniRule"/>
</dbReference>
<dbReference type="STRING" id="657014.SAMN04488092_10969"/>
<comment type="function">
    <text evidence="7">Part of the tripartite ATP-independent periplasmic (TRAP) transport system.</text>
</comment>
<dbReference type="Pfam" id="PF04290">
    <property type="entry name" value="DctQ"/>
    <property type="match status" value="1"/>
</dbReference>
<keyword evidence="2 7" id="KW-0813">Transport</keyword>
<keyword evidence="3" id="KW-1003">Cell membrane</keyword>
<comment type="similarity">
    <text evidence="7">Belongs to the TRAP transporter small permease family.</text>
</comment>
<comment type="subunit">
    <text evidence="7">The complex comprises the extracytoplasmic solute receptor protein and the two transmembrane proteins.</text>
</comment>
<dbReference type="AlphaFoldDB" id="A0A1H9HCT9"/>
<dbReference type="InterPro" id="IPR055348">
    <property type="entry name" value="DctQ"/>
</dbReference>
<keyword evidence="10" id="KW-1185">Reference proteome</keyword>
<evidence type="ECO:0000256" key="6">
    <source>
        <dbReference type="ARBA" id="ARBA00023136"/>
    </source>
</evidence>
<evidence type="ECO:0000256" key="3">
    <source>
        <dbReference type="ARBA" id="ARBA00022475"/>
    </source>
</evidence>
<comment type="subcellular location">
    <subcellularLocation>
        <location evidence="7">Cell inner membrane</location>
        <topology evidence="7">Multi-pass membrane protein</topology>
    </subcellularLocation>
    <subcellularLocation>
        <location evidence="1">Cell membrane</location>
        <topology evidence="1">Multi-pass membrane protein</topology>
    </subcellularLocation>
</comment>
<evidence type="ECO:0000256" key="2">
    <source>
        <dbReference type="ARBA" id="ARBA00022448"/>
    </source>
</evidence>
<evidence type="ECO:0000256" key="5">
    <source>
        <dbReference type="ARBA" id="ARBA00022989"/>
    </source>
</evidence>
<evidence type="ECO:0000256" key="1">
    <source>
        <dbReference type="ARBA" id="ARBA00004651"/>
    </source>
</evidence>
<evidence type="ECO:0000256" key="7">
    <source>
        <dbReference type="RuleBase" id="RU369079"/>
    </source>
</evidence>
<accession>A0A1H9HCT9</accession>
<dbReference type="Proteomes" id="UP000198634">
    <property type="component" value="Unassembled WGS sequence"/>
</dbReference>
<feature type="transmembrane region" description="Helical" evidence="7">
    <location>
        <begin position="20"/>
        <end position="42"/>
    </location>
</feature>
<dbReference type="OrthoDB" id="4250245at2"/>
<name>A0A1H9HCT9_9RHOB</name>
<protein>
    <recommendedName>
        <fullName evidence="7">TRAP transporter small permease protein</fullName>
    </recommendedName>
</protein>
<dbReference type="GO" id="GO:0005886">
    <property type="term" value="C:plasma membrane"/>
    <property type="evidence" value="ECO:0007669"/>
    <property type="project" value="UniProtKB-SubCell"/>
</dbReference>
<keyword evidence="4 7" id="KW-0812">Transmembrane</keyword>
<evidence type="ECO:0000313" key="9">
    <source>
        <dbReference type="EMBL" id="SEQ60133.1"/>
    </source>
</evidence>
<dbReference type="EMBL" id="FOEP01000009">
    <property type="protein sequence ID" value="SEQ60133.1"/>
    <property type="molecule type" value="Genomic_DNA"/>
</dbReference>
<keyword evidence="7" id="KW-0997">Cell inner membrane</keyword>
<feature type="transmembrane region" description="Helical" evidence="7">
    <location>
        <begin position="54"/>
        <end position="73"/>
    </location>
</feature>
<organism evidence="9 10">
    <name type="scientific">Thalassovita taeanensis</name>
    <dbReference type="NCBI Taxonomy" id="657014"/>
    <lineage>
        <taxon>Bacteria</taxon>
        <taxon>Pseudomonadati</taxon>
        <taxon>Pseudomonadota</taxon>
        <taxon>Alphaproteobacteria</taxon>
        <taxon>Rhodobacterales</taxon>
        <taxon>Roseobacteraceae</taxon>
        <taxon>Thalassovita</taxon>
    </lineage>
</organism>
<feature type="domain" description="Tripartite ATP-independent periplasmic transporters DctQ component" evidence="8">
    <location>
        <begin position="39"/>
        <end position="172"/>
    </location>
</feature>
<feature type="transmembrane region" description="Helical" evidence="7">
    <location>
        <begin position="149"/>
        <end position="176"/>
    </location>
</feature>
<gene>
    <name evidence="9" type="ORF">SAMN04488092_10969</name>
</gene>
<evidence type="ECO:0000313" key="10">
    <source>
        <dbReference type="Proteomes" id="UP000198634"/>
    </source>
</evidence>
<keyword evidence="6 7" id="KW-0472">Membrane</keyword>
<evidence type="ECO:0000259" key="8">
    <source>
        <dbReference type="Pfam" id="PF04290"/>
    </source>
</evidence>
<proteinExistence type="inferred from homology"/>
<evidence type="ECO:0000256" key="4">
    <source>
        <dbReference type="ARBA" id="ARBA00022692"/>
    </source>
</evidence>
<keyword evidence="5 7" id="KW-1133">Transmembrane helix</keyword>